<comment type="catalytic activity">
    <reaction evidence="5">
        <text>dTDP-beta-L-rhamnose + NADP(+) = dTDP-4-dehydro-beta-L-rhamnose + NADPH + H(+)</text>
        <dbReference type="Rhea" id="RHEA:21796"/>
        <dbReference type="ChEBI" id="CHEBI:15378"/>
        <dbReference type="ChEBI" id="CHEBI:57510"/>
        <dbReference type="ChEBI" id="CHEBI:57783"/>
        <dbReference type="ChEBI" id="CHEBI:58349"/>
        <dbReference type="ChEBI" id="CHEBI:62830"/>
        <dbReference type="EC" id="1.1.1.133"/>
    </reaction>
</comment>
<name>A0ABQ1SGT0_9FLAO</name>
<dbReference type="EC" id="1.1.1.133" evidence="3 6"/>
<protein>
    <recommendedName>
        <fullName evidence="4 6">dTDP-4-dehydrorhamnose reductase</fullName>
        <ecNumber evidence="3 6">1.1.1.133</ecNumber>
    </recommendedName>
</protein>
<evidence type="ECO:0000256" key="3">
    <source>
        <dbReference type="ARBA" id="ARBA00012929"/>
    </source>
</evidence>
<dbReference type="Gene3D" id="3.90.25.10">
    <property type="entry name" value="UDP-galactose 4-epimerase, domain 1"/>
    <property type="match status" value="1"/>
</dbReference>
<evidence type="ECO:0000256" key="4">
    <source>
        <dbReference type="ARBA" id="ARBA00017099"/>
    </source>
</evidence>
<dbReference type="PANTHER" id="PTHR10491:SF4">
    <property type="entry name" value="METHIONINE ADENOSYLTRANSFERASE 2 SUBUNIT BETA"/>
    <property type="match status" value="1"/>
</dbReference>
<keyword evidence="9" id="KW-1185">Reference proteome</keyword>
<comment type="pathway">
    <text evidence="1 6">Carbohydrate biosynthesis; dTDP-L-rhamnose biosynthesis.</text>
</comment>
<dbReference type="Gene3D" id="3.40.50.720">
    <property type="entry name" value="NAD(P)-binding Rossmann-like Domain"/>
    <property type="match status" value="1"/>
</dbReference>
<evidence type="ECO:0000256" key="6">
    <source>
        <dbReference type="RuleBase" id="RU364082"/>
    </source>
</evidence>
<comment type="function">
    <text evidence="6">Catalyzes the reduction of dTDP-6-deoxy-L-lyxo-4-hexulose to yield dTDP-L-rhamnose.</text>
</comment>
<evidence type="ECO:0000256" key="5">
    <source>
        <dbReference type="ARBA" id="ARBA00048200"/>
    </source>
</evidence>
<evidence type="ECO:0000313" key="9">
    <source>
        <dbReference type="Proteomes" id="UP000599179"/>
    </source>
</evidence>
<dbReference type="Proteomes" id="UP000599179">
    <property type="component" value="Unassembled WGS sequence"/>
</dbReference>
<comment type="similarity">
    <text evidence="2 6">Belongs to the dTDP-4-dehydrorhamnose reductase family.</text>
</comment>
<evidence type="ECO:0000259" key="7">
    <source>
        <dbReference type="Pfam" id="PF04321"/>
    </source>
</evidence>
<dbReference type="NCBIfam" id="TIGR01214">
    <property type="entry name" value="rmlD"/>
    <property type="match status" value="1"/>
</dbReference>
<keyword evidence="6" id="KW-0521">NADP</keyword>
<dbReference type="SUPFAM" id="SSF51735">
    <property type="entry name" value="NAD(P)-binding Rossmann-fold domains"/>
    <property type="match status" value="1"/>
</dbReference>
<proteinExistence type="inferred from homology"/>
<evidence type="ECO:0000313" key="8">
    <source>
        <dbReference type="EMBL" id="GGE34312.1"/>
    </source>
</evidence>
<dbReference type="EMBL" id="BMGM01000005">
    <property type="protein sequence ID" value="GGE34312.1"/>
    <property type="molecule type" value="Genomic_DNA"/>
</dbReference>
<dbReference type="PANTHER" id="PTHR10491">
    <property type="entry name" value="DTDP-4-DEHYDRORHAMNOSE REDUCTASE"/>
    <property type="match status" value="1"/>
</dbReference>
<accession>A0ABQ1SGT0</accession>
<reference evidence="9" key="1">
    <citation type="journal article" date="2019" name="Int. J. Syst. Evol. Microbiol.">
        <title>The Global Catalogue of Microorganisms (GCM) 10K type strain sequencing project: providing services to taxonomists for standard genome sequencing and annotation.</title>
        <authorList>
            <consortium name="The Broad Institute Genomics Platform"/>
            <consortium name="The Broad Institute Genome Sequencing Center for Infectious Disease"/>
            <person name="Wu L."/>
            <person name="Ma J."/>
        </authorList>
    </citation>
    <scope>NUCLEOTIDE SEQUENCE [LARGE SCALE GENOMIC DNA]</scope>
    <source>
        <strain evidence="9">CGMCC 1.12931</strain>
    </source>
</reference>
<gene>
    <name evidence="8" type="primary">rmlD</name>
    <name evidence="8" type="ORF">GCM10010832_13120</name>
</gene>
<dbReference type="CDD" id="cd05254">
    <property type="entry name" value="dTDP_HR_like_SDR_e"/>
    <property type="match status" value="1"/>
</dbReference>
<dbReference type="RefSeq" id="WP_229731824.1">
    <property type="nucleotide sequence ID" value="NZ_BMGM01000005.1"/>
</dbReference>
<dbReference type="InterPro" id="IPR029903">
    <property type="entry name" value="RmlD-like-bd"/>
</dbReference>
<sequence>MMQKHILTLGANGQLGQCIQKAASQFTEFKYTFLGSKACDVTQKEDIEKAIQEKKPDFLINAAAYTQVDLAEDEKTKAFSVNAEAVENIAKLCHEKQVQLIHISTDYVFNGEKNKPYLETDATDPINVYGASKLAGEQAIERIMSSYYIFRTSWLYSQFGHNFYKSMHQKIGSGMDLKITTDQVGCPTNANDLAQAILKVISTKIEAFGVYHYSNSGRATWYDFAFEIFKNENALEGVQLSSTDFYPTKAKRPVYSVMNSQKISETFGVEIKDWKISLLGLQG</sequence>
<evidence type="ECO:0000256" key="2">
    <source>
        <dbReference type="ARBA" id="ARBA00010944"/>
    </source>
</evidence>
<feature type="domain" description="RmlD-like substrate binding" evidence="7">
    <location>
        <begin position="5"/>
        <end position="278"/>
    </location>
</feature>
<evidence type="ECO:0000256" key="1">
    <source>
        <dbReference type="ARBA" id="ARBA00004781"/>
    </source>
</evidence>
<comment type="caution">
    <text evidence="8">The sequence shown here is derived from an EMBL/GenBank/DDBJ whole genome shotgun (WGS) entry which is preliminary data.</text>
</comment>
<dbReference type="Pfam" id="PF04321">
    <property type="entry name" value="RmlD_sub_bind"/>
    <property type="match status" value="1"/>
</dbReference>
<organism evidence="8 9">
    <name type="scientific">Psychroflexus planctonicus</name>
    <dbReference type="NCBI Taxonomy" id="1526575"/>
    <lineage>
        <taxon>Bacteria</taxon>
        <taxon>Pseudomonadati</taxon>
        <taxon>Bacteroidota</taxon>
        <taxon>Flavobacteriia</taxon>
        <taxon>Flavobacteriales</taxon>
        <taxon>Flavobacteriaceae</taxon>
        <taxon>Psychroflexus</taxon>
    </lineage>
</organism>
<keyword evidence="6" id="KW-0560">Oxidoreductase</keyword>
<dbReference type="InterPro" id="IPR005913">
    <property type="entry name" value="dTDP_dehydrorham_reduct"/>
</dbReference>
<dbReference type="InterPro" id="IPR036291">
    <property type="entry name" value="NAD(P)-bd_dom_sf"/>
</dbReference>